<evidence type="ECO:0000256" key="1">
    <source>
        <dbReference type="SAM" id="MobiDB-lite"/>
    </source>
</evidence>
<proteinExistence type="predicted"/>
<accession>A0A8C9FUC3</accession>
<reference evidence="2" key="2">
    <citation type="submission" date="2025-09" db="UniProtKB">
        <authorList>
            <consortium name="Ensembl"/>
        </authorList>
    </citation>
    <scope>IDENTIFICATION</scope>
</reference>
<dbReference type="AlphaFoldDB" id="A0A8C9FUC3"/>
<protein>
    <submittedName>
        <fullName evidence="2">Uncharacterized protein</fullName>
    </submittedName>
</protein>
<feature type="region of interest" description="Disordered" evidence="1">
    <location>
        <begin position="1"/>
        <end position="48"/>
    </location>
</feature>
<dbReference type="Ensembl" id="ENSPSTT00000020555.1">
    <property type="protein sequence ID" value="ENSPSTP00000019608.1"/>
    <property type="gene ID" value="ENSPSTG00000014179.1"/>
</dbReference>
<sequence>MAAAASPARELTQNPLQKTWEPYDNGLPAGHSAQRGGERGGGPAPNKSGALWVLLGTRVVLERSAVRGCANKRALGTASVLTLRFGGE</sequence>
<dbReference type="Proteomes" id="UP000694428">
    <property type="component" value="Unplaced"/>
</dbReference>
<reference evidence="2" key="1">
    <citation type="submission" date="2025-08" db="UniProtKB">
        <authorList>
            <consortium name="Ensembl"/>
        </authorList>
    </citation>
    <scope>IDENTIFICATION</scope>
</reference>
<evidence type="ECO:0000313" key="2">
    <source>
        <dbReference type="Ensembl" id="ENSPSTP00000019608.1"/>
    </source>
</evidence>
<evidence type="ECO:0000313" key="3">
    <source>
        <dbReference type="Proteomes" id="UP000694428"/>
    </source>
</evidence>
<organism evidence="2 3">
    <name type="scientific">Pavo cristatus</name>
    <name type="common">Indian peafowl</name>
    <name type="synonym">Blue peafowl</name>
    <dbReference type="NCBI Taxonomy" id="9049"/>
    <lineage>
        <taxon>Eukaryota</taxon>
        <taxon>Metazoa</taxon>
        <taxon>Chordata</taxon>
        <taxon>Craniata</taxon>
        <taxon>Vertebrata</taxon>
        <taxon>Euteleostomi</taxon>
        <taxon>Archelosauria</taxon>
        <taxon>Archosauria</taxon>
        <taxon>Dinosauria</taxon>
        <taxon>Saurischia</taxon>
        <taxon>Theropoda</taxon>
        <taxon>Coelurosauria</taxon>
        <taxon>Aves</taxon>
        <taxon>Neognathae</taxon>
        <taxon>Galloanserae</taxon>
        <taxon>Galliformes</taxon>
        <taxon>Phasianidae</taxon>
        <taxon>Phasianinae</taxon>
        <taxon>Pavo</taxon>
    </lineage>
</organism>
<name>A0A8C9FUC3_PAVCR</name>
<keyword evidence="3" id="KW-1185">Reference proteome</keyword>